<dbReference type="InterPro" id="IPR003439">
    <property type="entry name" value="ABC_transporter-like_ATP-bd"/>
</dbReference>
<evidence type="ECO:0000256" key="4">
    <source>
        <dbReference type="ARBA" id="ARBA00022840"/>
    </source>
</evidence>
<dbReference type="InterPro" id="IPR003593">
    <property type="entry name" value="AAA+_ATPase"/>
</dbReference>
<dbReference type="SUPFAM" id="SSF52540">
    <property type="entry name" value="P-loop containing nucleoside triphosphate hydrolases"/>
    <property type="match status" value="1"/>
</dbReference>
<organism evidence="6 7">
    <name type="scientific">Candidatus Moanibacter tarae</name>
    <dbReference type="NCBI Taxonomy" id="2200854"/>
    <lineage>
        <taxon>Bacteria</taxon>
        <taxon>Pseudomonadati</taxon>
        <taxon>Verrucomicrobiota</taxon>
        <taxon>Opitutia</taxon>
        <taxon>Puniceicoccales</taxon>
        <taxon>Puniceicoccales incertae sedis</taxon>
        <taxon>Candidatus Moanibacter</taxon>
    </lineage>
</organism>
<dbReference type="InterPro" id="IPR027417">
    <property type="entry name" value="P-loop_NTPase"/>
</dbReference>
<evidence type="ECO:0000256" key="2">
    <source>
        <dbReference type="ARBA" id="ARBA00022448"/>
    </source>
</evidence>
<dbReference type="GO" id="GO:0055085">
    <property type="term" value="P:transmembrane transport"/>
    <property type="evidence" value="ECO:0007669"/>
    <property type="project" value="UniProtKB-ARBA"/>
</dbReference>
<comment type="similarity">
    <text evidence="1">Belongs to the ABC transporter superfamily.</text>
</comment>
<evidence type="ECO:0000256" key="3">
    <source>
        <dbReference type="ARBA" id="ARBA00022741"/>
    </source>
</evidence>
<protein>
    <submittedName>
        <fullName evidence="6">Oligopeptide transport ATP-binding protein OppF</fullName>
    </submittedName>
</protein>
<dbReference type="Pfam" id="PF00005">
    <property type="entry name" value="ABC_tran"/>
    <property type="match status" value="1"/>
</dbReference>
<evidence type="ECO:0000259" key="5">
    <source>
        <dbReference type="PROSITE" id="PS50893"/>
    </source>
</evidence>
<dbReference type="PROSITE" id="PS00211">
    <property type="entry name" value="ABC_TRANSPORTER_1"/>
    <property type="match status" value="1"/>
</dbReference>
<sequence length="265" mass="29554">MRYQTLIEVKDLMVHFPVGGSIFQGVKAYIRAVNGVSFIIRHGSTVGLVGESGSGKTTVGRAIIGLQAITSGTISYEGKPISNLIPSDFLPFRKRIQMIFQDPFNSLNPRMTVHGIISEPLYIHFPEMSKGGKRDRVVDLLEKVGLRPEHIDRYPHEFSGGQRQRIGIARALAVEPEFIICDEPVSALDVSVQAQIINLLQDLQEEFNLTLLFIAHDLAVIQHISDFILVMNHGKIVEQVTAKKIFRDAQNEYTRKLISAVPKIG</sequence>
<keyword evidence="3" id="KW-0547">Nucleotide-binding</keyword>
<evidence type="ECO:0000313" key="6">
    <source>
        <dbReference type="EMBL" id="AWT59823.1"/>
    </source>
</evidence>
<dbReference type="Gene3D" id="3.40.50.300">
    <property type="entry name" value="P-loop containing nucleotide triphosphate hydrolases"/>
    <property type="match status" value="1"/>
</dbReference>
<proteinExistence type="inferred from homology"/>
<dbReference type="InterPro" id="IPR017871">
    <property type="entry name" value="ABC_transporter-like_CS"/>
</dbReference>
<evidence type="ECO:0000313" key="7">
    <source>
        <dbReference type="Proteomes" id="UP000247465"/>
    </source>
</evidence>
<keyword evidence="2" id="KW-0813">Transport</keyword>
<dbReference type="GO" id="GO:0005524">
    <property type="term" value="F:ATP binding"/>
    <property type="evidence" value="ECO:0007669"/>
    <property type="project" value="UniProtKB-KW"/>
</dbReference>
<dbReference type="PANTHER" id="PTHR43776:SF7">
    <property type="entry name" value="D,D-DIPEPTIDE TRANSPORT ATP-BINDING PROTEIN DDPF-RELATED"/>
    <property type="match status" value="1"/>
</dbReference>
<dbReference type="CDD" id="cd03257">
    <property type="entry name" value="ABC_NikE_OppD_transporters"/>
    <property type="match status" value="1"/>
</dbReference>
<gene>
    <name evidence="6" type="primary">oppF_2</name>
    <name evidence="6" type="ORF">DF168_01018</name>
</gene>
<reference evidence="6 7" key="1">
    <citation type="submission" date="2018-06" db="EMBL/GenBank/DDBJ databases">
        <title>Draft Genome Sequence of a Novel Marine Bacterium Related to the Verrucomicrobia.</title>
        <authorList>
            <person name="Vosseberg J."/>
            <person name="Martijn J."/>
            <person name="Ettema T.J.G."/>
        </authorList>
    </citation>
    <scope>NUCLEOTIDE SEQUENCE [LARGE SCALE GENOMIC DNA]</scope>
    <source>
        <strain evidence="6">TARA_B100001123</strain>
    </source>
</reference>
<dbReference type="GO" id="GO:0016887">
    <property type="term" value="F:ATP hydrolysis activity"/>
    <property type="evidence" value="ECO:0007669"/>
    <property type="project" value="InterPro"/>
</dbReference>
<evidence type="ECO:0000256" key="1">
    <source>
        <dbReference type="ARBA" id="ARBA00005417"/>
    </source>
</evidence>
<dbReference type="PROSITE" id="PS50893">
    <property type="entry name" value="ABC_TRANSPORTER_2"/>
    <property type="match status" value="1"/>
</dbReference>
<keyword evidence="4 6" id="KW-0067">ATP-binding</keyword>
<dbReference type="InterPro" id="IPR050319">
    <property type="entry name" value="ABC_transp_ATP-bind"/>
</dbReference>
<dbReference type="FunFam" id="3.40.50.300:FF:000016">
    <property type="entry name" value="Oligopeptide ABC transporter ATP-binding component"/>
    <property type="match status" value="1"/>
</dbReference>
<dbReference type="AlphaFoldDB" id="A0A2Z4ACI2"/>
<accession>A0A2Z4ACI2</accession>
<dbReference type="EMBL" id="CP029803">
    <property type="protein sequence ID" value="AWT59823.1"/>
    <property type="molecule type" value="Genomic_DNA"/>
</dbReference>
<dbReference type="PANTHER" id="PTHR43776">
    <property type="entry name" value="TRANSPORT ATP-BINDING PROTEIN"/>
    <property type="match status" value="1"/>
</dbReference>
<dbReference type="SMART" id="SM00382">
    <property type="entry name" value="AAA"/>
    <property type="match status" value="1"/>
</dbReference>
<dbReference type="Proteomes" id="UP000247465">
    <property type="component" value="Chromosome"/>
</dbReference>
<feature type="domain" description="ABC transporter" evidence="5">
    <location>
        <begin position="7"/>
        <end position="258"/>
    </location>
</feature>
<name>A0A2Z4ACI2_9BACT</name>
<dbReference type="KEGG" id="mtar:DF168_01018"/>